<reference evidence="1" key="2">
    <citation type="submission" date="2022-01" db="EMBL/GenBank/DDBJ databases">
        <authorList>
            <person name="Yamashiro T."/>
            <person name="Shiraishi A."/>
            <person name="Satake H."/>
            <person name="Nakayama K."/>
        </authorList>
    </citation>
    <scope>NUCLEOTIDE SEQUENCE</scope>
</reference>
<dbReference type="EMBL" id="BQNB010021838">
    <property type="protein sequence ID" value="GJU10566.1"/>
    <property type="molecule type" value="Genomic_DNA"/>
</dbReference>
<comment type="caution">
    <text evidence="1">The sequence shown here is derived from an EMBL/GenBank/DDBJ whole genome shotgun (WGS) entry which is preliminary data.</text>
</comment>
<gene>
    <name evidence="1" type="ORF">Tco_1132962</name>
</gene>
<evidence type="ECO:0000313" key="2">
    <source>
        <dbReference type="Proteomes" id="UP001151760"/>
    </source>
</evidence>
<reference evidence="1" key="1">
    <citation type="journal article" date="2022" name="Int. J. Mol. Sci.">
        <title>Draft Genome of Tanacetum Coccineum: Genomic Comparison of Closely Related Tanacetum-Family Plants.</title>
        <authorList>
            <person name="Yamashiro T."/>
            <person name="Shiraishi A."/>
            <person name="Nakayama K."/>
            <person name="Satake H."/>
        </authorList>
    </citation>
    <scope>NUCLEOTIDE SEQUENCE</scope>
</reference>
<accession>A0ABQ5JEG3</accession>
<sequence length="84" mass="9248">MGAKIDRSDVDEVSDWGEVNRGRGSAFSFDGVFEGLAVGSTSFRNGSSSGCHSGLWWLIEDEEDGEVVICIWREFNGRNGLKME</sequence>
<evidence type="ECO:0000313" key="1">
    <source>
        <dbReference type="EMBL" id="GJU10566.1"/>
    </source>
</evidence>
<organism evidence="1 2">
    <name type="scientific">Tanacetum coccineum</name>
    <dbReference type="NCBI Taxonomy" id="301880"/>
    <lineage>
        <taxon>Eukaryota</taxon>
        <taxon>Viridiplantae</taxon>
        <taxon>Streptophyta</taxon>
        <taxon>Embryophyta</taxon>
        <taxon>Tracheophyta</taxon>
        <taxon>Spermatophyta</taxon>
        <taxon>Magnoliopsida</taxon>
        <taxon>eudicotyledons</taxon>
        <taxon>Gunneridae</taxon>
        <taxon>Pentapetalae</taxon>
        <taxon>asterids</taxon>
        <taxon>campanulids</taxon>
        <taxon>Asterales</taxon>
        <taxon>Asteraceae</taxon>
        <taxon>Asteroideae</taxon>
        <taxon>Anthemideae</taxon>
        <taxon>Anthemidinae</taxon>
        <taxon>Tanacetum</taxon>
    </lineage>
</organism>
<proteinExistence type="predicted"/>
<dbReference type="Proteomes" id="UP001151760">
    <property type="component" value="Unassembled WGS sequence"/>
</dbReference>
<name>A0ABQ5JEG3_9ASTR</name>
<keyword evidence="2" id="KW-1185">Reference proteome</keyword>
<protein>
    <submittedName>
        <fullName evidence="1">Uncharacterized protein</fullName>
    </submittedName>
</protein>